<feature type="domain" description="Septum formation-related" evidence="1">
    <location>
        <begin position="80"/>
        <end position="307"/>
    </location>
</feature>
<sequence length="331" mass="35470">MPEWCRTTDGDPGDASVWHMLRRHDGEGDMRRWRVRVAVAALAGAVTAMAGCGAPAGLDGDLTDDWRPAAAAVQFTPNVGDCHVIAGPSSYLSSYQPVDCTRQHLLETFYLGTFTGAVAERETAPPVGSAVLRPAFAECDAKATAFVGGDWRGARLTVQVAPPSPGGWQGGSRWFRCDIFELDTADGGSAQRHPDDHPVQHTGSLRDALKGPSPLAFGCLNEDRYGAFEQTGCARPHTFEYVGSWTATDTSYADAGRDEDGVHAKCRALVARYAKVPVDGVLRYRTGTSYLVPAAEAWARGDRGIRCFYWSGGPKVTHSIKGGGTKALPVR</sequence>
<comment type="caution">
    <text evidence="2">The sequence shown here is derived from an EMBL/GenBank/DDBJ whole genome shotgun (WGS) entry which is preliminary data.</text>
</comment>
<reference evidence="3" key="1">
    <citation type="journal article" date="2019" name="Int. J. Syst. Evol. Microbiol.">
        <title>The Global Catalogue of Microorganisms (GCM) 10K type strain sequencing project: providing services to taxonomists for standard genome sequencing and annotation.</title>
        <authorList>
            <consortium name="The Broad Institute Genomics Platform"/>
            <consortium name="The Broad Institute Genome Sequencing Center for Infectious Disease"/>
            <person name="Wu L."/>
            <person name="Ma J."/>
        </authorList>
    </citation>
    <scope>NUCLEOTIDE SEQUENCE [LARGE SCALE GENOMIC DNA]</scope>
    <source>
        <strain evidence="3">JCM 3175</strain>
    </source>
</reference>
<gene>
    <name evidence="2" type="ORF">GCM10023176_07970</name>
</gene>
<organism evidence="2 3">
    <name type="scientific">Micromonospora coerulea</name>
    <dbReference type="NCBI Taxonomy" id="47856"/>
    <lineage>
        <taxon>Bacteria</taxon>
        <taxon>Bacillati</taxon>
        <taxon>Actinomycetota</taxon>
        <taxon>Actinomycetes</taxon>
        <taxon>Micromonosporales</taxon>
        <taxon>Micromonosporaceae</taxon>
        <taxon>Micromonospora</taxon>
    </lineage>
</organism>
<proteinExistence type="predicted"/>
<keyword evidence="3" id="KW-1185">Reference proteome</keyword>
<dbReference type="InterPro" id="IPR026004">
    <property type="entry name" value="Septum_form"/>
</dbReference>
<dbReference type="EMBL" id="BAABGU010000003">
    <property type="protein sequence ID" value="GAA4563636.1"/>
    <property type="molecule type" value="Genomic_DNA"/>
</dbReference>
<protein>
    <recommendedName>
        <fullName evidence="1">Septum formation-related domain-containing protein</fullName>
    </recommendedName>
</protein>
<evidence type="ECO:0000259" key="1">
    <source>
        <dbReference type="Pfam" id="PF13845"/>
    </source>
</evidence>
<dbReference type="Pfam" id="PF13845">
    <property type="entry name" value="Septum_form"/>
    <property type="match status" value="1"/>
</dbReference>
<dbReference type="Proteomes" id="UP001500307">
    <property type="component" value="Unassembled WGS sequence"/>
</dbReference>
<evidence type="ECO:0000313" key="2">
    <source>
        <dbReference type="EMBL" id="GAA4563636.1"/>
    </source>
</evidence>
<evidence type="ECO:0000313" key="3">
    <source>
        <dbReference type="Proteomes" id="UP001500307"/>
    </source>
</evidence>
<accession>A0ABP8S8R0</accession>
<name>A0ABP8S8R0_9ACTN</name>